<dbReference type="GO" id="GO:0060294">
    <property type="term" value="P:cilium movement involved in cell motility"/>
    <property type="evidence" value="ECO:0007669"/>
    <property type="project" value="InterPro"/>
</dbReference>
<keyword evidence="3" id="KW-1185">Reference proteome</keyword>
<reference evidence="2" key="1">
    <citation type="submission" date="2016-10" db="EMBL/GenBank/DDBJ databases">
        <authorList>
            <person name="Benchimol M."/>
            <person name="Almeida L.G."/>
            <person name="Vasconcelos A.T."/>
            <person name="Perreira-Neves A."/>
            <person name="Rosa I.A."/>
            <person name="Tasca T."/>
            <person name="Bogo M.R."/>
            <person name="de Souza W."/>
        </authorList>
    </citation>
    <scope>NUCLEOTIDE SEQUENCE [LARGE SCALE GENOMIC DNA]</scope>
    <source>
        <strain evidence="2">K</strain>
    </source>
</reference>
<feature type="region of interest" description="Disordered" evidence="1">
    <location>
        <begin position="1118"/>
        <end position="1147"/>
    </location>
</feature>
<dbReference type="InterPro" id="IPR011990">
    <property type="entry name" value="TPR-like_helical_dom_sf"/>
</dbReference>
<accession>A0A1J4KAX4</accession>
<feature type="region of interest" description="Disordered" evidence="1">
    <location>
        <begin position="1779"/>
        <end position="1819"/>
    </location>
</feature>
<dbReference type="GeneID" id="94837729"/>
<evidence type="ECO:0000313" key="3">
    <source>
        <dbReference type="Proteomes" id="UP000179807"/>
    </source>
</evidence>
<dbReference type="GO" id="GO:0035082">
    <property type="term" value="P:axoneme assembly"/>
    <property type="evidence" value="ECO:0007669"/>
    <property type="project" value="InterPro"/>
</dbReference>
<dbReference type="EMBL" id="MLAK01000670">
    <property type="protein sequence ID" value="OHT08371.1"/>
    <property type="molecule type" value="Genomic_DNA"/>
</dbReference>
<comment type="caution">
    <text evidence="2">The sequence shown here is derived from an EMBL/GenBank/DDBJ whole genome shotgun (WGS) entry which is preliminary data.</text>
</comment>
<organism evidence="2 3">
    <name type="scientific">Tritrichomonas foetus</name>
    <dbReference type="NCBI Taxonomy" id="1144522"/>
    <lineage>
        <taxon>Eukaryota</taxon>
        <taxon>Metamonada</taxon>
        <taxon>Parabasalia</taxon>
        <taxon>Tritrichomonadida</taxon>
        <taxon>Tritrichomonadidae</taxon>
        <taxon>Tritrichomonas</taxon>
    </lineage>
</organism>
<evidence type="ECO:0000313" key="2">
    <source>
        <dbReference type="EMBL" id="OHT08371.1"/>
    </source>
</evidence>
<proteinExistence type="predicted"/>
<protein>
    <submittedName>
        <fullName evidence="2">Uncharacterized protein</fullName>
    </submittedName>
</protein>
<dbReference type="PANTHER" id="PTHR15977">
    <property type="entry name" value="CILIA- AND FLAGELLA-ASSOCIATED PROTEIN 46"/>
    <property type="match status" value="1"/>
</dbReference>
<sequence length="1911" mass="217599">MEQSLRLLLTEGTQLNEQTLLNVYNKLNSQGNGFASDLYILTAEKLFELPPPLQKHIIDKAENMINIYNRLQEPVNQFQIRALICQALVNSYRARQLRGIPATELNLKAIDFMLRALKTIQSNTLYQPLSLRAVFLYNQIAFPFFIMEQRHHLSQITPIAVSLLESHLSGKFDANLRLYIALSLLHCCILDDFNKCDEASKHMQKLFTLVPTDLIQLRYSLLHFYVHFSRKSTGGIMKQKLDLNESLQKAVVLYQSARSNNATTTKDLAEVFKICVAFLETKKEPNEETYEAEIIIGETGRLAAQFGQTQLAEDCQAKASSARSPNARLHANLTNAELALNRHPTQEERAEIVNNCNHVMSLAMFQGDLVTVQDAAAMLWSHTIHILNAPALVKRYLIGACDILNKVNSQANTLRSQMHFALSKIFEAEHDKVRAIDHLKKALALDYLWSDHPTKLIHPYDRFIVPYFRMLNVALDSYGQQLNIPDEAFSMIALPKKINPQSIENAFKLIQQMQSSEISLFDPIDAAHWASVWFDIIKHASQGGCDKIAVEACNQFLSYEFETIQYDATVEIQCEATVPGIVSCFKVNPNNIQYALNFVQFSIARSKILKKNRYAYNSLSAIWNSFFSVQNPCDCADHADFLLDCVTHLFESDFKKSKDLVGQFVNFYVEVVIAQSNEPQAISTPKKKGPSIDPAKQKQLKTAEDLIIKSLPIVTSIYEKKALIDRLVDIFGKRNQLPPNQNDPEYSILITLATIMNEKVQHKPETLTTTYNQILNIKNPILLALLAEKACKLDLHQITIDSASKAIEFLPSPSDKDEKYHIGLARFYRGLAFLRLIQPDLQEFSCQDKLRNDSATDFLRAAVYFYDGKALENAKTALKFFVSTIAVGENYIKFRVMITDLLVEAISFSRKVKIGDDLRVRLFRIYLLVLIDKKDWENCRKTIKTAITTLDKSVHCHIWDLNLIVTFNADCLKTQQPLVDEMLRVKQLGGPTYQSKLWTFVADLATEPQIQRTSLMKAIDVLKPENVEELFNANMNYATWLFKHDAPTAEIGPILDNAKKVIENDENPDRVIEKKFMVASFKISSTTNYSEFIKTKDEIIGLINTLWELTVASNMATEEEEVNTSQTKRSLSSRGKGASHKSSPSLKTDDFIASPTCINEWLQTMQQIEHHKSIQPTDSYRFVCNMLTIIDVLENMGLEYFLLRLWYHILFFSKTYIQWPRFDQFLYIKFKLFLDRLNVISPFTYSSDFSITEAEKSDFDQNVARYQSDPPSKIPPLRKILNMQAKLLIQLGEYRNALYLINSALNQADQLNDKVTASECILMIATINSRSGDSQSAIDLLSKSGQNMKMPIEFWVEWYSTAFGVESNTSDFIENLVDAFQQNCLKDNLSIYETITVYKLYRNAVSHLSPEHSYNLYDRLLKGHLIQEPSFIPTIDTMLLFFWRSLLGNKFPNSLTQFRFFGDTILKLIEVCSNNYDIMLNSGDEASLPMLCRFVDAINLFGYLVLKYAPVIREIETKGIELAVVGSQESLLMEFMDKSQEPMPDLSPTAAILHFDNVKNNDFIPKKYSVKMNVYLGQCLHAISTDNITLQSSVRYLWKGSGLLTDSKEYSLTGEIAQELFSILRQSDVTGAVYQFFIAQSVKAYLMRINMLQTDCEPNNRERLFVNEAQRLRDTFLNPEISQMYVSSQQYFETIPNGTTIVRLGKKMEDIRSWVSSNKNCLIIVIEESSQGSEKLLASVITLGQPDTYNCEFLTLDLDEVSMKFEIFKQIISTSKAEPINAASSQKNGATPSSRGKGSKPKRAPSKNLTPKPEEKGGESFAKEAMKLNHPEFQKFIEDLNIAFEPLKSIIPEDHSENVLILSSLANVHTIPFECITLFESFTTMYRDFSIMAVLNRNAPLTTPPSFGEDN</sequence>
<dbReference type="SUPFAM" id="SSF48452">
    <property type="entry name" value="TPR-like"/>
    <property type="match status" value="1"/>
</dbReference>
<evidence type="ECO:0000256" key="1">
    <source>
        <dbReference type="SAM" id="MobiDB-lite"/>
    </source>
</evidence>
<gene>
    <name evidence="2" type="ORF">TRFO_23215</name>
</gene>
<dbReference type="InterPro" id="IPR039586">
    <property type="entry name" value="CFAP46"/>
</dbReference>
<dbReference type="PANTHER" id="PTHR15977:SF15">
    <property type="entry name" value="CILIA- AND FLAGELLA-ASSOCIATED PROTEIN 46"/>
    <property type="match status" value="1"/>
</dbReference>
<feature type="compositionally biased region" description="Polar residues" evidence="1">
    <location>
        <begin position="1779"/>
        <end position="1796"/>
    </location>
</feature>
<dbReference type="Proteomes" id="UP000179807">
    <property type="component" value="Unassembled WGS sequence"/>
</dbReference>
<dbReference type="RefSeq" id="XP_068361507.1">
    <property type="nucleotide sequence ID" value="XM_068503025.1"/>
</dbReference>
<dbReference type="VEuPathDB" id="TrichDB:TRFO_23215"/>
<feature type="compositionally biased region" description="Polar residues" evidence="1">
    <location>
        <begin position="1123"/>
        <end position="1133"/>
    </location>
</feature>
<dbReference type="OrthoDB" id="68437at2759"/>
<name>A0A1J4KAX4_9EUKA</name>